<dbReference type="Gene3D" id="3.40.50.200">
    <property type="entry name" value="Peptidase S8/S53 domain"/>
    <property type="match status" value="1"/>
</dbReference>
<evidence type="ECO:0000256" key="3">
    <source>
        <dbReference type="ARBA" id="ARBA00022729"/>
    </source>
</evidence>
<dbReference type="Gene3D" id="3.30.70.80">
    <property type="entry name" value="Peptidase S8 propeptide/proteinase inhibitor I9"/>
    <property type="match status" value="1"/>
</dbReference>
<keyword evidence="13" id="KW-1185">Reference proteome</keyword>
<dbReference type="Gene3D" id="3.50.30.30">
    <property type="match status" value="1"/>
</dbReference>
<dbReference type="AlphaFoldDB" id="A0A8T0W381"/>
<dbReference type="EMBL" id="CM029039">
    <property type="protein sequence ID" value="KAG2641047.1"/>
    <property type="molecule type" value="Genomic_DNA"/>
</dbReference>
<reference evidence="12" key="1">
    <citation type="submission" date="2020-05" db="EMBL/GenBank/DDBJ databases">
        <title>WGS assembly of Panicum virgatum.</title>
        <authorList>
            <person name="Lovell J.T."/>
            <person name="Jenkins J."/>
            <person name="Shu S."/>
            <person name="Juenger T.E."/>
            <person name="Schmutz J."/>
        </authorList>
    </citation>
    <scope>NUCLEOTIDE SEQUENCE</scope>
    <source>
        <strain evidence="12">AP13</strain>
    </source>
</reference>
<feature type="domain" description="Inhibitor I9" evidence="10">
    <location>
        <begin position="70"/>
        <end position="136"/>
    </location>
</feature>
<comment type="similarity">
    <text evidence="1 7">Belongs to the peptidase S8 family.</text>
</comment>
<gene>
    <name evidence="12" type="ORF">PVAP13_2KG144100</name>
</gene>
<dbReference type="InterPro" id="IPR000209">
    <property type="entry name" value="Peptidase_S8/S53_dom"/>
</dbReference>
<dbReference type="PRINTS" id="PR00723">
    <property type="entry name" value="SUBTILISIN"/>
</dbReference>
<dbReference type="PROSITE" id="PS00138">
    <property type="entry name" value="SUBTILASE_SER"/>
    <property type="match status" value="1"/>
</dbReference>
<evidence type="ECO:0000256" key="7">
    <source>
        <dbReference type="PROSITE-ProRule" id="PRU01240"/>
    </source>
</evidence>
<sequence>MATRTSPPPLLLLLAALGVLFCHAAAVHSPAAGGARAATAAACRGDDSTKVYVVFTERQPATAELPEAEAGAAVAAFHHDMIAGVLDDDSSSAADRVVYHYSRSLHGFAARLTDDERNRLAGMDGVLSIHEKVVYRPQTTRSWDFLGVPLHNDRTRLKFENDVIIGMVDTGVWPDSESFSDDGLPPPPAKWKGVCSKNFTSCNNKIIGARSYYGGNTTLSVLDREGHGTHTASTAAGRAVAGASLGGLAGGTARGAVPGARLAVYKVCWEDGCASEDILAAFDDAIADGVDVISASLGSAVALDYPADTLAVGAFHAARRGVVVSTSAGNSGPAMGSVCNVAPWTISVAATSTDRKIISDLVLGNGRRVVGTAITVFPNLGKQSSLLTDPGGCDHDQLDGKRYKGAVLLCGEDAFISTEAISQTGADGAIVYSYADQDKDTAFSFAVPVVIVLEKEFNHIVDYYNSTSHPMVTVKKSVTVKDAAAPSVAEFSSRGPNRVTYGVLKPDISAPGVDILAAWTPAASLSGSEVDSRKAKYNIISGTSMACPHVTGAAAYVKSVHPGWSHAAVLSALMTTAIPMGSGEPEAELAYGAGQVNPMRARYPGLVYDAGEDDYVGFLCAQGYNSSQLAAMTGRRAAAAACSAAARAGAVGDLNYPSIAVPVLNYGVGFAAEIPRTVTNVGPADSVYRATVTTVPGVEVAVTPDELAFSAGTKKLSFKVSVSGTLLPANGTMGASASVVWSDGRHHVRSPIYVFPHKHVM</sequence>
<proteinExistence type="inferred from homology"/>
<keyword evidence="5 7" id="KW-0720">Serine protease</keyword>
<dbReference type="InterPro" id="IPR041469">
    <property type="entry name" value="Subtilisin-like_FN3"/>
</dbReference>
<dbReference type="CDD" id="cd02120">
    <property type="entry name" value="PA_subtilisin_like"/>
    <property type="match status" value="1"/>
</dbReference>
<feature type="active site" description="Charge relay system" evidence="6 7">
    <location>
        <position position="544"/>
    </location>
</feature>
<dbReference type="Gene3D" id="2.60.40.2310">
    <property type="match status" value="1"/>
</dbReference>
<dbReference type="CDD" id="cd04852">
    <property type="entry name" value="Peptidases_S8_3"/>
    <property type="match status" value="1"/>
</dbReference>
<dbReference type="InterPro" id="IPR015500">
    <property type="entry name" value="Peptidase_S8_subtilisin-rel"/>
</dbReference>
<dbReference type="InterPro" id="IPR034197">
    <property type="entry name" value="Peptidases_S8_3"/>
</dbReference>
<dbReference type="PANTHER" id="PTHR10795">
    <property type="entry name" value="PROPROTEIN CONVERTASE SUBTILISIN/KEXIN"/>
    <property type="match status" value="1"/>
</dbReference>
<keyword evidence="2 7" id="KW-0645">Protease</keyword>
<accession>A0A8T0W381</accession>
<evidence type="ECO:0000256" key="4">
    <source>
        <dbReference type="ARBA" id="ARBA00022801"/>
    </source>
</evidence>
<feature type="domain" description="Subtilisin-like protease fibronectin type-III" evidence="11">
    <location>
        <begin position="653"/>
        <end position="754"/>
    </location>
</feature>
<dbReference type="InterPro" id="IPR045051">
    <property type="entry name" value="SBT"/>
</dbReference>
<keyword evidence="3 8" id="KW-0732">Signal</keyword>
<evidence type="ECO:0000259" key="10">
    <source>
        <dbReference type="Pfam" id="PF05922"/>
    </source>
</evidence>
<evidence type="ECO:0000256" key="8">
    <source>
        <dbReference type="SAM" id="SignalP"/>
    </source>
</evidence>
<evidence type="ECO:0000256" key="6">
    <source>
        <dbReference type="PIRSR" id="PIRSR615500-1"/>
    </source>
</evidence>
<evidence type="ECO:0000313" key="12">
    <source>
        <dbReference type="EMBL" id="KAG2641047.1"/>
    </source>
</evidence>
<feature type="active site" description="Charge relay system" evidence="6 7">
    <location>
        <position position="169"/>
    </location>
</feature>
<dbReference type="OrthoDB" id="206201at2759"/>
<dbReference type="GO" id="GO:0004252">
    <property type="term" value="F:serine-type endopeptidase activity"/>
    <property type="evidence" value="ECO:0007669"/>
    <property type="project" value="UniProtKB-UniRule"/>
</dbReference>
<evidence type="ECO:0000256" key="5">
    <source>
        <dbReference type="ARBA" id="ARBA00022825"/>
    </source>
</evidence>
<evidence type="ECO:0000259" key="11">
    <source>
        <dbReference type="Pfam" id="PF17766"/>
    </source>
</evidence>
<feature type="signal peptide" evidence="8">
    <location>
        <begin position="1"/>
        <end position="26"/>
    </location>
</feature>
<organism evidence="12 13">
    <name type="scientific">Panicum virgatum</name>
    <name type="common">Blackwell switchgrass</name>
    <dbReference type="NCBI Taxonomy" id="38727"/>
    <lineage>
        <taxon>Eukaryota</taxon>
        <taxon>Viridiplantae</taxon>
        <taxon>Streptophyta</taxon>
        <taxon>Embryophyta</taxon>
        <taxon>Tracheophyta</taxon>
        <taxon>Spermatophyta</taxon>
        <taxon>Magnoliopsida</taxon>
        <taxon>Liliopsida</taxon>
        <taxon>Poales</taxon>
        <taxon>Poaceae</taxon>
        <taxon>PACMAD clade</taxon>
        <taxon>Panicoideae</taxon>
        <taxon>Panicodae</taxon>
        <taxon>Paniceae</taxon>
        <taxon>Panicinae</taxon>
        <taxon>Panicum</taxon>
        <taxon>Panicum sect. Hiantes</taxon>
    </lineage>
</organism>
<dbReference type="InterPro" id="IPR023828">
    <property type="entry name" value="Peptidase_S8_Ser-AS"/>
</dbReference>
<feature type="chain" id="PRO_5035889181" evidence="8">
    <location>
        <begin position="27"/>
        <end position="761"/>
    </location>
</feature>
<evidence type="ECO:0000313" key="13">
    <source>
        <dbReference type="Proteomes" id="UP000823388"/>
    </source>
</evidence>
<evidence type="ECO:0000256" key="2">
    <source>
        <dbReference type="ARBA" id="ARBA00022670"/>
    </source>
</evidence>
<dbReference type="SUPFAM" id="SSF52743">
    <property type="entry name" value="Subtilisin-like"/>
    <property type="match status" value="1"/>
</dbReference>
<dbReference type="InterPro" id="IPR010259">
    <property type="entry name" value="S8pro/Inhibitor_I9"/>
</dbReference>
<dbReference type="PROSITE" id="PS51892">
    <property type="entry name" value="SUBTILASE"/>
    <property type="match status" value="1"/>
</dbReference>
<keyword evidence="4 7" id="KW-0378">Hydrolase</keyword>
<dbReference type="InterPro" id="IPR037045">
    <property type="entry name" value="S8pro/Inhibitor_I9_sf"/>
</dbReference>
<evidence type="ECO:0000259" key="9">
    <source>
        <dbReference type="Pfam" id="PF00082"/>
    </source>
</evidence>
<evidence type="ECO:0000256" key="1">
    <source>
        <dbReference type="ARBA" id="ARBA00011073"/>
    </source>
</evidence>
<name>A0A8T0W381_PANVG</name>
<dbReference type="InterPro" id="IPR036852">
    <property type="entry name" value="Peptidase_S8/S53_dom_sf"/>
</dbReference>
<comment type="caution">
    <text evidence="12">The sequence shown here is derived from an EMBL/GenBank/DDBJ whole genome shotgun (WGS) entry which is preliminary data.</text>
</comment>
<dbReference type="GO" id="GO:0006508">
    <property type="term" value="P:proteolysis"/>
    <property type="evidence" value="ECO:0007669"/>
    <property type="project" value="UniProtKB-KW"/>
</dbReference>
<dbReference type="Pfam" id="PF17766">
    <property type="entry name" value="fn3_6"/>
    <property type="match status" value="1"/>
</dbReference>
<dbReference type="Proteomes" id="UP000823388">
    <property type="component" value="Chromosome 2K"/>
</dbReference>
<dbReference type="Pfam" id="PF05922">
    <property type="entry name" value="Inhibitor_I9"/>
    <property type="match status" value="1"/>
</dbReference>
<feature type="domain" description="Peptidase S8/S53" evidence="9">
    <location>
        <begin position="161"/>
        <end position="594"/>
    </location>
</feature>
<feature type="active site" description="Charge relay system" evidence="6 7">
    <location>
        <position position="227"/>
    </location>
</feature>
<protein>
    <submittedName>
        <fullName evidence="12">Uncharacterized protein</fullName>
    </submittedName>
</protein>
<dbReference type="Pfam" id="PF00082">
    <property type="entry name" value="Peptidase_S8"/>
    <property type="match status" value="1"/>
</dbReference>